<dbReference type="InterPro" id="IPR050631">
    <property type="entry name" value="PheA/TfdB_FAD_monoxygenase"/>
</dbReference>
<dbReference type="GO" id="GO:0071949">
    <property type="term" value="F:FAD binding"/>
    <property type="evidence" value="ECO:0007669"/>
    <property type="project" value="InterPro"/>
</dbReference>
<dbReference type="GO" id="GO:0016491">
    <property type="term" value="F:oxidoreductase activity"/>
    <property type="evidence" value="ECO:0007669"/>
    <property type="project" value="UniProtKB-KW"/>
</dbReference>
<dbReference type="InterPro" id="IPR002938">
    <property type="entry name" value="FAD-bd"/>
</dbReference>
<reference evidence="4 5" key="1">
    <citation type="submission" date="2018-05" db="EMBL/GenBank/DDBJ databases">
        <title>Leucothrix arctica sp. nov., isolated from Arctic seawater.</title>
        <authorList>
            <person name="Choi A."/>
            <person name="Baek K."/>
        </authorList>
    </citation>
    <scope>NUCLEOTIDE SEQUENCE [LARGE SCALE GENOMIC DNA]</scope>
    <source>
        <strain evidence="4 5">JCM 18388</strain>
    </source>
</reference>
<dbReference type="EMBL" id="QGKM01000051">
    <property type="protein sequence ID" value="PWQ95039.1"/>
    <property type="molecule type" value="Genomic_DNA"/>
</dbReference>
<evidence type="ECO:0000313" key="5">
    <source>
        <dbReference type="Proteomes" id="UP000245539"/>
    </source>
</evidence>
<accession>A0A317C9J3</accession>
<dbReference type="PANTHER" id="PTHR43476">
    <property type="entry name" value="3-(3-HYDROXY-PHENYL)PROPIONATE/3-HYDROXYCINNAMIC ACID HYDROXYLASE"/>
    <property type="match status" value="1"/>
</dbReference>
<protein>
    <recommendedName>
        <fullName evidence="3">FAD-binding domain-containing protein</fullName>
    </recommendedName>
</protein>
<dbReference type="OrthoDB" id="8672648at2"/>
<dbReference type="Pfam" id="PF01494">
    <property type="entry name" value="FAD_binding_3"/>
    <property type="match status" value="1"/>
</dbReference>
<keyword evidence="1" id="KW-0560">Oxidoreductase</keyword>
<keyword evidence="2" id="KW-0520">NAD</keyword>
<evidence type="ECO:0000256" key="2">
    <source>
        <dbReference type="ARBA" id="ARBA00023027"/>
    </source>
</evidence>
<feature type="domain" description="FAD-binding" evidence="3">
    <location>
        <begin position="2"/>
        <end position="298"/>
    </location>
</feature>
<evidence type="ECO:0000259" key="3">
    <source>
        <dbReference type="Pfam" id="PF01494"/>
    </source>
</evidence>
<comment type="caution">
    <text evidence="4">The sequence shown here is derived from an EMBL/GenBank/DDBJ whole genome shotgun (WGS) entry which is preliminary data.</text>
</comment>
<organism evidence="4 5">
    <name type="scientific">Leucothrix pacifica</name>
    <dbReference type="NCBI Taxonomy" id="1247513"/>
    <lineage>
        <taxon>Bacteria</taxon>
        <taxon>Pseudomonadati</taxon>
        <taxon>Pseudomonadota</taxon>
        <taxon>Gammaproteobacteria</taxon>
        <taxon>Thiotrichales</taxon>
        <taxon>Thiotrichaceae</taxon>
        <taxon>Leucothrix</taxon>
    </lineage>
</organism>
<dbReference type="PRINTS" id="PR00420">
    <property type="entry name" value="RNGMNOXGNASE"/>
</dbReference>
<dbReference type="Gene3D" id="3.50.50.60">
    <property type="entry name" value="FAD/NAD(P)-binding domain"/>
    <property type="match status" value="1"/>
</dbReference>
<keyword evidence="5" id="KW-1185">Reference proteome</keyword>
<dbReference type="AlphaFoldDB" id="A0A317C9J3"/>
<evidence type="ECO:0000256" key="1">
    <source>
        <dbReference type="ARBA" id="ARBA00023002"/>
    </source>
</evidence>
<dbReference type="SUPFAM" id="SSF51905">
    <property type="entry name" value="FAD/NAD(P)-binding domain"/>
    <property type="match status" value="1"/>
</dbReference>
<dbReference type="PANTHER" id="PTHR43476:SF4">
    <property type="entry name" value="BLR0106 PROTEIN"/>
    <property type="match status" value="1"/>
</dbReference>
<dbReference type="Gene3D" id="3.30.70.2450">
    <property type="match status" value="1"/>
</dbReference>
<gene>
    <name evidence="4" type="ORF">DKW60_15855</name>
</gene>
<proteinExistence type="predicted"/>
<sequence length="341" mass="37332">MELARQGLQPDIVDKKPAPSSLSRAVGIMPASIQALAASGVGQAVLGEALPLQRVRFHRGSRCLANLDFSDITEPAERIRALPQDRTEQLMSDALQRMGVQVKYNSRVEGLKTDGHQATVTIADETQQNYDWVIAADGVKSVVRQQLNIPYVGYDLPEKWSIADVDYTGDYDADLFSIHLQNNGRPTIIVPIGVKRLRIVSATPDAIESLPATTRERIDISKVRRAGSFVISVRQAESYHVGRVLLAGDAAHCHSPVGGRGMNLGIADAVAAAHAVLNDEPALYSHQRHEHGKRVMRETERARKVLTSANPVVQSTLNVALMALGKLPFLKSRMLRQMISM</sequence>
<evidence type="ECO:0000313" key="4">
    <source>
        <dbReference type="EMBL" id="PWQ95039.1"/>
    </source>
</evidence>
<name>A0A317C9J3_9GAMM</name>
<dbReference type="InterPro" id="IPR036188">
    <property type="entry name" value="FAD/NAD-bd_sf"/>
</dbReference>
<dbReference type="Proteomes" id="UP000245539">
    <property type="component" value="Unassembled WGS sequence"/>
</dbReference>